<sequence>MIAPKQHKFQHDLIDYESGRIMTFARKYDKARVQLAREETLQTMDLRAGGLTTDVSSDLGSIDDPMPSTYIHLLFPRRFCSSNRTTNSHIGTRKGIEEEKPKPEMTSTEEETTVLGEEYKAGVSRSDSKGDSVIEGN</sequence>
<gene>
    <name evidence="2" type="ORF">NDU88_007317</name>
</gene>
<keyword evidence="3" id="KW-1185">Reference proteome</keyword>
<feature type="compositionally biased region" description="Basic and acidic residues" evidence="1">
    <location>
        <begin position="126"/>
        <end position="137"/>
    </location>
</feature>
<organism evidence="2 3">
    <name type="scientific">Pleurodeles waltl</name>
    <name type="common">Iberian ribbed newt</name>
    <dbReference type="NCBI Taxonomy" id="8319"/>
    <lineage>
        <taxon>Eukaryota</taxon>
        <taxon>Metazoa</taxon>
        <taxon>Chordata</taxon>
        <taxon>Craniata</taxon>
        <taxon>Vertebrata</taxon>
        <taxon>Euteleostomi</taxon>
        <taxon>Amphibia</taxon>
        <taxon>Batrachia</taxon>
        <taxon>Caudata</taxon>
        <taxon>Salamandroidea</taxon>
        <taxon>Salamandridae</taxon>
        <taxon>Pleurodelinae</taxon>
        <taxon>Pleurodeles</taxon>
    </lineage>
</organism>
<evidence type="ECO:0000256" key="1">
    <source>
        <dbReference type="SAM" id="MobiDB-lite"/>
    </source>
</evidence>
<feature type="region of interest" description="Disordered" evidence="1">
    <location>
        <begin position="84"/>
        <end position="137"/>
    </location>
</feature>
<name>A0AAV7NTA3_PLEWA</name>
<dbReference type="Proteomes" id="UP001066276">
    <property type="component" value="Chromosome 8"/>
</dbReference>
<protein>
    <submittedName>
        <fullName evidence="2">Uncharacterized protein</fullName>
    </submittedName>
</protein>
<feature type="compositionally biased region" description="Basic and acidic residues" evidence="1">
    <location>
        <begin position="94"/>
        <end position="103"/>
    </location>
</feature>
<evidence type="ECO:0000313" key="2">
    <source>
        <dbReference type="EMBL" id="KAJ1119131.1"/>
    </source>
</evidence>
<dbReference type="EMBL" id="JANPWB010000012">
    <property type="protein sequence ID" value="KAJ1119131.1"/>
    <property type="molecule type" value="Genomic_DNA"/>
</dbReference>
<dbReference type="AlphaFoldDB" id="A0AAV7NTA3"/>
<comment type="caution">
    <text evidence="2">The sequence shown here is derived from an EMBL/GenBank/DDBJ whole genome shotgun (WGS) entry which is preliminary data.</text>
</comment>
<evidence type="ECO:0000313" key="3">
    <source>
        <dbReference type="Proteomes" id="UP001066276"/>
    </source>
</evidence>
<proteinExistence type="predicted"/>
<accession>A0AAV7NTA3</accession>
<reference evidence="2" key="1">
    <citation type="journal article" date="2022" name="bioRxiv">
        <title>Sequencing and chromosome-scale assembly of the giantPleurodeles waltlgenome.</title>
        <authorList>
            <person name="Brown T."/>
            <person name="Elewa A."/>
            <person name="Iarovenko S."/>
            <person name="Subramanian E."/>
            <person name="Araus A.J."/>
            <person name="Petzold A."/>
            <person name="Susuki M."/>
            <person name="Suzuki K.-i.T."/>
            <person name="Hayashi T."/>
            <person name="Toyoda A."/>
            <person name="Oliveira C."/>
            <person name="Osipova E."/>
            <person name="Leigh N.D."/>
            <person name="Simon A."/>
            <person name="Yun M.H."/>
        </authorList>
    </citation>
    <scope>NUCLEOTIDE SEQUENCE</scope>
    <source>
        <strain evidence="2">20211129_DDA</strain>
        <tissue evidence="2">Liver</tissue>
    </source>
</reference>